<evidence type="ECO:0000256" key="1">
    <source>
        <dbReference type="SAM" id="MobiDB-lite"/>
    </source>
</evidence>
<reference evidence="2" key="1">
    <citation type="journal article" date="2014" name="Front. Microbiol.">
        <title>High frequency of phylogenetically diverse reductive dehalogenase-homologous genes in deep subseafloor sedimentary metagenomes.</title>
        <authorList>
            <person name="Kawai M."/>
            <person name="Futagami T."/>
            <person name="Toyoda A."/>
            <person name="Takaki Y."/>
            <person name="Nishi S."/>
            <person name="Hori S."/>
            <person name="Arai W."/>
            <person name="Tsubouchi T."/>
            <person name="Morono Y."/>
            <person name="Uchiyama I."/>
            <person name="Ito T."/>
            <person name="Fujiyama A."/>
            <person name="Inagaki F."/>
            <person name="Takami H."/>
        </authorList>
    </citation>
    <scope>NUCLEOTIDE SEQUENCE</scope>
    <source>
        <strain evidence="2">Expedition CK06-06</strain>
    </source>
</reference>
<proteinExistence type="predicted"/>
<sequence length="38" mass="4287">MRLPSRSKPVISDNTDTQEEPKLPIGYLHSNFVDKTTA</sequence>
<comment type="caution">
    <text evidence="2">The sequence shown here is derived from an EMBL/GenBank/DDBJ whole genome shotgun (WGS) entry which is preliminary data.</text>
</comment>
<name>X0U2R2_9ZZZZ</name>
<accession>X0U2R2</accession>
<dbReference type="AlphaFoldDB" id="X0U2R2"/>
<protein>
    <submittedName>
        <fullName evidence="2">Uncharacterized protein</fullName>
    </submittedName>
</protein>
<dbReference type="EMBL" id="BARS01011873">
    <property type="protein sequence ID" value="GAF94687.1"/>
    <property type="molecule type" value="Genomic_DNA"/>
</dbReference>
<feature type="region of interest" description="Disordered" evidence="1">
    <location>
        <begin position="1"/>
        <end position="23"/>
    </location>
</feature>
<feature type="non-terminal residue" evidence="2">
    <location>
        <position position="38"/>
    </location>
</feature>
<gene>
    <name evidence="2" type="ORF">S01H1_21420</name>
</gene>
<evidence type="ECO:0000313" key="2">
    <source>
        <dbReference type="EMBL" id="GAF94687.1"/>
    </source>
</evidence>
<organism evidence="2">
    <name type="scientific">marine sediment metagenome</name>
    <dbReference type="NCBI Taxonomy" id="412755"/>
    <lineage>
        <taxon>unclassified sequences</taxon>
        <taxon>metagenomes</taxon>
        <taxon>ecological metagenomes</taxon>
    </lineage>
</organism>